<evidence type="ECO:0000256" key="1">
    <source>
        <dbReference type="ARBA" id="ARBA00010467"/>
    </source>
</evidence>
<feature type="compositionally biased region" description="Acidic residues" evidence="11">
    <location>
        <begin position="365"/>
        <end position="377"/>
    </location>
</feature>
<dbReference type="InterPro" id="IPR015010">
    <property type="entry name" value="TERF2IP_Myb"/>
</dbReference>
<dbReference type="Pfam" id="PF16589">
    <property type="entry name" value="BRCT_2"/>
    <property type="match status" value="1"/>
</dbReference>
<dbReference type="Proteomes" id="UP001153269">
    <property type="component" value="Unassembled WGS sequence"/>
</dbReference>
<comment type="similarity">
    <text evidence="1 10">Belongs to the RAP1 family.</text>
</comment>
<dbReference type="InterPro" id="IPR009057">
    <property type="entry name" value="Homeodomain-like_sf"/>
</dbReference>
<comment type="subunit">
    <text evidence="10">Homodimer.</text>
</comment>
<dbReference type="SUPFAM" id="SSF52113">
    <property type="entry name" value="BRCT domain"/>
    <property type="match status" value="1"/>
</dbReference>
<evidence type="ECO:0000256" key="9">
    <source>
        <dbReference type="ARBA" id="ARBA00032471"/>
    </source>
</evidence>
<organism evidence="13 14">
    <name type="scientific">Pleuronectes platessa</name>
    <name type="common">European plaice</name>
    <dbReference type="NCBI Taxonomy" id="8262"/>
    <lineage>
        <taxon>Eukaryota</taxon>
        <taxon>Metazoa</taxon>
        <taxon>Chordata</taxon>
        <taxon>Craniata</taxon>
        <taxon>Vertebrata</taxon>
        <taxon>Euteleostomi</taxon>
        <taxon>Actinopterygii</taxon>
        <taxon>Neopterygii</taxon>
        <taxon>Teleostei</taxon>
        <taxon>Neoteleostei</taxon>
        <taxon>Acanthomorphata</taxon>
        <taxon>Carangaria</taxon>
        <taxon>Pleuronectiformes</taxon>
        <taxon>Pleuronectoidei</taxon>
        <taxon>Pleuronectidae</taxon>
        <taxon>Pleuronectes</taxon>
    </lineage>
</organism>
<dbReference type="Gene3D" id="1.10.10.60">
    <property type="entry name" value="Homeodomain-like"/>
    <property type="match status" value="1"/>
</dbReference>
<dbReference type="Pfam" id="PF08914">
    <property type="entry name" value="Myb_Rap1"/>
    <property type="match status" value="1"/>
</dbReference>
<dbReference type="AlphaFoldDB" id="A0A9N7TIW0"/>
<keyword evidence="5 10" id="KW-0805">Transcription regulation</keyword>
<evidence type="ECO:0000256" key="7">
    <source>
        <dbReference type="ARBA" id="ARBA00023163"/>
    </source>
</evidence>
<evidence type="ECO:0000256" key="5">
    <source>
        <dbReference type="ARBA" id="ARBA00023015"/>
    </source>
</evidence>
<sequence>MSFFLRPGPIKRRLQPLITSGGGMMCSVQQPGAILLIDKDDRGAIPETAAHWYVSINYIYDCIKTGKHLNVEDYRLNPEDIPRHSPRHVKKEGSSVLAGRAPYSPEEDAAILSYVSKHRSETGGNRLWQKMQKQRVTSHSWQSMKYRFRVQLAHKLSDAEEVRTTEEETKMDDQPVPAASSQPENVEAETSNVSQPEEPRVDPQEDAPIPADGPEPEAAETQATNSPQKENVPEDSPFSSLTPQKQKEKQGASPKQEQRPQRRSMRRQPEASSSHEPYSKKLRLSSAEKLSSPQSAKKTSTDSRPSKRARRLSVEAEAESEELESAETVVSETPQPEEESNSLEKAEKGKGKRKFGILELATKEFEDESESSEDEAADLQNPPVKAAIPTIAAEPALQPSDTTADLVSAQSRPTAALQEEAQQTQAVNSDSAPEKGHPDPIPTASGPVASGPVASGPVASGPVASGPVASGPVASGPAASDPAASGPAASGPEACGPAAAGPVASDPEASGLAASDPEASGPAACHSAASDPEASGPAACHSAASGPEASGPAATEALHAASRAHLFIFDSESQEEESQPISGDNVTALSRPQPLVRKDAAPSLTQIQLEEDMKQLSALMKQSDQDIVNVTKALLRTSGDFAAALDLLLNHSIIHGPVWIGSDDVLLSSADPVVRQELEEKYGEKELAKRIVFLELEG</sequence>
<dbReference type="Pfam" id="PF11626">
    <property type="entry name" value="Rap1_C"/>
    <property type="match status" value="1"/>
</dbReference>
<dbReference type="GO" id="GO:0042162">
    <property type="term" value="F:telomeric DNA binding"/>
    <property type="evidence" value="ECO:0007669"/>
    <property type="project" value="TreeGrafter"/>
</dbReference>
<evidence type="ECO:0000256" key="2">
    <source>
        <dbReference type="ARBA" id="ARBA00017805"/>
    </source>
</evidence>
<dbReference type="PROSITE" id="PS50172">
    <property type="entry name" value="BRCT"/>
    <property type="match status" value="1"/>
</dbReference>
<dbReference type="InterPro" id="IPR036420">
    <property type="entry name" value="BRCT_dom_sf"/>
</dbReference>
<evidence type="ECO:0000256" key="6">
    <source>
        <dbReference type="ARBA" id="ARBA00023159"/>
    </source>
</evidence>
<proteinExistence type="inferred from homology"/>
<feature type="compositionally biased region" description="Acidic residues" evidence="11">
    <location>
        <begin position="316"/>
        <end position="325"/>
    </location>
</feature>
<dbReference type="GO" id="GO:0010833">
    <property type="term" value="P:telomere maintenance via telomere lengthening"/>
    <property type="evidence" value="ECO:0007669"/>
    <property type="project" value="UniProtKB-UniRule"/>
</dbReference>
<evidence type="ECO:0000256" key="8">
    <source>
        <dbReference type="ARBA" id="ARBA00023242"/>
    </source>
</evidence>
<dbReference type="PANTHER" id="PTHR16466:SF6">
    <property type="entry name" value="TELOMERIC REPEAT-BINDING FACTOR 2-INTERACTING PROTEIN 1"/>
    <property type="match status" value="1"/>
</dbReference>
<comment type="subcellular location">
    <subcellularLocation>
        <location evidence="10">Nucleus</location>
    </subcellularLocation>
    <subcellularLocation>
        <location evidence="10">Chromosome</location>
        <location evidence="10">Telomere</location>
    </subcellularLocation>
</comment>
<feature type="compositionally biased region" description="Low complexity" evidence="11">
    <location>
        <begin position="444"/>
        <end position="505"/>
    </location>
</feature>
<feature type="compositionally biased region" description="Polar residues" evidence="11">
    <location>
        <begin position="399"/>
        <end position="413"/>
    </location>
</feature>
<evidence type="ECO:0000313" key="13">
    <source>
        <dbReference type="EMBL" id="CAB1412854.1"/>
    </source>
</evidence>
<keyword evidence="8 10" id="KW-0539">Nucleus</keyword>
<evidence type="ECO:0000256" key="10">
    <source>
        <dbReference type="RuleBase" id="RU367107"/>
    </source>
</evidence>
<name>A0A9N7TIW0_PLEPL</name>
<dbReference type="CDD" id="cd11655">
    <property type="entry name" value="rap1_myb-like"/>
    <property type="match status" value="1"/>
</dbReference>
<evidence type="ECO:0000259" key="12">
    <source>
        <dbReference type="PROSITE" id="PS50172"/>
    </source>
</evidence>
<dbReference type="GO" id="GO:0031848">
    <property type="term" value="P:protection from non-homologous end joining at telomere"/>
    <property type="evidence" value="ECO:0007669"/>
    <property type="project" value="TreeGrafter"/>
</dbReference>
<keyword evidence="3 10" id="KW-0158">Chromosome</keyword>
<protein>
    <recommendedName>
        <fullName evidence="2 10">Telomeric repeat-binding factor 2-interacting protein 1</fullName>
        <shortName evidence="10">TERF2-interacting telomeric protein 1</shortName>
    </recommendedName>
    <alternativeName>
        <fullName evidence="9 10">Repressor/activator protein 1 homolog</fullName>
    </alternativeName>
</protein>
<feature type="compositionally biased region" description="Low complexity" evidence="11">
    <location>
        <begin position="542"/>
        <end position="554"/>
    </location>
</feature>
<dbReference type="FunFam" id="1.10.10.60:FF:000246">
    <property type="entry name" value="Telomeric repeat-binding factor 2-interacting protein 1"/>
    <property type="match status" value="1"/>
</dbReference>
<evidence type="ECO:0000256" key="3">
    <source>
        <dbReference type="ARBA" id="ARBA00022454"/>
    </source>
</evidence>
<feature type="compositionally biased region" description="Basic and acidic residues" evidence="11">
    <location>
        <begin position="159"/>
        <end position="173"/>
    </location>
</feature>
<dbReference type="InterPro" id="IPR001357">
    <property type="entry name" value="BRCT_dom"/>
</dbReference>
<keyword evidence="7 10" id="KW-0804">Transcription</keyword>
<feature type="compositionally biased region" description="Polar residues" evidence="11">
    <location>
        <begin position="288"/>
        <end position="298"/>
    </location>
</feature>
<comment type="function">
    <text evidence="10">Acts both as a regulator of telomere function and as a transcription regulator. Involved in the regulation of telomere length and protection as a component of the shelterin complex (telosome). Does not bind DNA directly: recruited to telomeric double-stranded 5'-TTAGGG-3' repeats via its interaction with terf2. Independently of its function in telomeres, also acts as a transcription regulator: recruited to extratelomeric 5'-TTAGGG-3' sites via its association with terf2 or other factors, and regulates gene expression.</text>
</comment>
<feature type="region of interest" description="Disordered" evidence="11">
    <location>
        <begin position="572"/>
        <end position="600"/>
    </location>
</feature>
<dbReference type="InterPro" id="IPR021661">
    <property type="entry name" value="Rap1_C"/>
</dbReference>
<evidence type="ECO:0000313" key="14">
    <source>
        <dbReference type="Proteomes" id="UP001153269"/>
    </source>
</evidence>
<keyword evidence="4 10" id="KW-0779">Telomere</keyword>
<gene>
    <name evidence="13" type="ORF">PLEPLA_LOCUS548</name>
</gene>
<keyword evidence="6 10" id="KW-0010">Activator</keyword>
<feature type="compositionally biased region" description="Low complexity" evidence="11">
    <location>
        <begin position="414"/>
        <end position="426"/>
    </location>
</feature>
<evidence type="ECO:0000256" key="4">
    <source>
        <dbReference type="ARBA" id="ARBA00022895"/>
    </source>
</evidence>
<feature type="compositionally biased region" description="Basic and acidic residues" evidence="11">
    <location>
        <begin position="245"/>
        <end position="260"/>
    </location>
</feature>
<dbReference type="SUPFAM" id="SSF46689">
    <property type="entry name" value="Homeodomain-like"/>
    <property type="match status" value="1"/>
</dbReference>
<accession>A0A9N7TIW0</accession>
<dbReference type="GO" id="GO:0006355">
    <property type="term" value="P:regulation of DNA-templated transcription"/>
    <property type="evidence" value="ECO:0007669"/>
    <property type="project" value="UniProtKB-UniRule"/>
</dbReference>
<dbReference type="GO" id="GO:0070187">
    <property type="term" value="C:shelterin complex"/>
    <property type="evidence" value="ECO:0007669"/>
    <property type="project" value="TreeGrafter"/>
</dbReference>
<feature type="region of interest" description="Disordered" evidence="11">
    <location>
        <begin position="159"/>
        <end position="554"/>
    </location>
</feature>
<dbReference type="GO" id="GO:0005654">
    <property type="term" value="C:nucleoplasm"/>
    <property type="evidence" value="ECO:0007669"/>
    <property type="project" value="UniProtKB-ARBA"/>
</dbReference>
<feature type="domain" description="BRCT" evidence="12">
    <location>
        <begin position="1"/>
        <end position="76"/>
    </location>
</feature>
<dbReference type="InterPro" id="IPR039595">
    <property type="entry name" value="TE2IP/Rap1"/>
</dbReference>
<keyword evidence="14" id="KW-1185">Reference proteome</keyword>
<feature type="compositionally biased region" description="Polar residues" evidence="11">
    <location>
        <begin position="580"/>
        <end position="590"/>
    </location>
</feature>
<reference evidence="13" key="1">
    <citation type="submission" date="2020-03" db="EMBL/GenBank/DDBJ databases">
        <authorList>
            <person name="Weist P."/>
        </authorList>
    </citation>
    <scope>NUCLEOTIDE SEQUENCE</scope>
</reference>
<feature type="compositionally biased region" description="Polar residues" evidence="11">
    <location>
        <begin position="179"/>
        <end position="195"/>
    </location>
</feature>
<comment type="caution">
    <text evidence="13">The sequence shown here is derived from an EMBL/GenBank/DDBJ whole genome shotgun (WGS) entry which is preliminary data.</text>
</comment>
<dbReference type="PANTHER" id="PTHR16466">
    <property type="entry name" value="TELOMERE REPEAT-BINDING FACTOR 2-INTERACTING PROTEIN 1"/>
    <property type="match status" value="1"/>
</dbReference>
<evidence type="ECO:0000256" key="11">
    <source>
        <dbReference type="SAM" id="MobiDB-lite"/>
    </source>
</evidence>
<dbReference type="EMBL" id="CADEAL010000023">
    <property type="protein sequence ID" value="CAB1412854.1"/>
    <property type="molecule type" value="Genomic_DNA"/>
</dbReference>